<feature type="transmembrane region" description="Helical" evidence="2">
    <location>
        <begin position="192"/>
        <end position="211"/>
    </location>
</feature>
<feature type="transmembrane region" description="Helical" evidence="2">
    <location>
        <begin position="62"/>
        <end position="84"/>
    </location>
</feature>
<keyword evidence="5" id="KW-1185">Reference proteome</keyword>
<reference evidence="4" key="1">
    <citation type="submission" date="2020-09" db="EMBL/GenBank/DDBJ databases">
        <title>A novel bacterium of genus Paenibacillus, isolated from South China Sea.</title>
        <authorList>
            <person name="Huang H."/>
            <person name="Mo K."/>
            <person name="Hu Y."/>
        </authorList>
    </citation>
    <scope>NUCLEOTIDE SEQUENCE</scope>
    <source>
        <strain evidence="4">IB182493</strain>
    </source>
</reference>
<comment type="caution">
    <text evidence="4">The sequence shown here is derived from an EMBL/GenBank/DDBJ whole genome shotgun (WGS) entry which is preliminary data.</text>
</comment>
<name>A0A927CMT2_9BACL</name>
<dbReference type="Proteomes" id="UP000632125">
    <property type="component" value="Unassembled WGS sequence"/>
</dbReference>
<dbReference type="AlphaFoldDB" id="A0A927CMT2"/>
<accession>A0A927CMT2</accession>
<proteinExistence type="predicted"/>
<dbReference type="RefSeq" id="WP_190864216.1">
    <property type="nucleotide sequence ID" value="NZ_JACXIY010000025.1"/>
</dbReference>
<dbReference type="EMBL" id="JACXIY010000025">
    <property type="protein sequence ID" value="MBD2870899.1"/>
    <property type="molecule type" value="Genomic_DNA"/>
</dbReference>
<feature type="region of interest" description="Disordered" evidence="1">
    <location>
        <begin position="376"/>
        <end position="432"/>
    </location>
</feature>
<feature type="transmembrane region" description="Helical" evidence="2">
    <location>
        <begin position="159"/>
        <end position="180"/>
    </location>
</feature>
<feature type="transmembrane region" description="Helical" evidence="2">
    <location>
        <begin position="218"/>
        <end position="238"/>
    </location>
</feature>
<protein>
    <submittedName>
        <fullName evidence="4">DUF4097 family beta strand repeat protein</fullName>
    </submittedName>
</protein>
<feature type="transmembrane region" description="Helical" evidence="2">
    <location>
        <begin position="96"/>
        <end position="117"/>
    </location>
</feature>
<organism evidence="4 5">
    <name type="scientific">Paenibacillus arenilitoris</name>
    <dbReference type="NCBI Taxonomy" id="2772299"/>
    <lineage>
        <taxon>Bacteria</taxon>
        <taxon>Bacillati</taxon>
        <taxon>Bacillota</taxon>
        <taxon>Bacilli</taxon>
        <taxon>Bacillales</taxon>
        <taxon>Paenibacillaceae</taxon>
        <taxon>Paenibacillus</taxon>
    </lineage>
</organism>
<evidence type="ECO:0000259" key="3">
    <source>
        <dbReference type="Pfam" id="PF13349"/>
    </source>
</evidence>
<sequence>MGKLGIKRRKSRLLAVLLAFGLPGAGHMYAGQHPKGLLLIASYLLDLTAIVRLADSDGGRHLLMIVYLGIMLPVFYFISVFDSLQSMEAEAEESVAFGLAHGILLALAGFALLLLVKPPEALLPWMNELAELSVGPFIIIAAVWLLLQARKGSVSMFKLGRFTAAALVLMVGGLLLWDQIQGRNDISLLGQWWPVIFIMLGFEVIVFSIRFKGAEKKLRLDVTGGAIALVITMTAYVVTQYADIPFRWLDQFNVDLNGAADYGEEKGFRYDKPVMKVPLEDDVSLIGITNPNGHITVRSGDVQEIEVQTTVWVDLPDKTEADKVAEQSTVKINPGAEVALDAKGKDYGANGSKKPRMNMIVTVPMSLSDRLHIEETEEPPIESEPPPLEAESPGEDHRLDGLSATEGNELSEVTEDQADGELPATPDPGEVEKPALKMSIDADNGSVEVAGLALPGGLAIESSSGLVTVSGIIGPVTVKGNIGEVRASEIDGDANVEMKNGAIAAADIEGKLYASTLNGSLDLKRIRDDIEAGTKNGKIKIESAGASVKADTLNGGIELISDTVGGNWDLDSSVGEIRLTMPEDGDYTVYGSVTFGNITTDLPLEASKKTVRGTMGAGTYRVQINATNSITIRRFGPVQ</sequence>
<dbReference type="Pfam" id="PF13349">
    <property type="entry name" value="DUF4097"/>
    <property type="match status" value="1"/>
</dbReference>
<gene>
    <name evidence="4" type="ORF">IDH41_20145</name>
</gene>
<evidence type="ECO:0000313" key="5">
    <source>
        <dbReference type="Proteomes" id="UP000632125"/>
    </source>
</evidence>
<keyword evidence="2" id="KW-1133">Transmembrane helix</keyword>
<evidence type="ECO:0000313" key="4">
    <source>
        <dbReference type="EMBL" id="MBD2870899.1"/>
    </source>
</evidence>
<evidence type="ECO:0000256" key="2">
    <source>
        <dbReference type="SAM" id="Phobius"/>
    </source>
</evidence>
<dbReference type="InterPro" id="IPR025164">
    <property type="entry name" value="Toastrack_DUF4097"/>
</dbReference>
<keyword evidence="2" id="KW-0472">Membrane</keyword>
<feature type="transmembrane region" description="Helical" evidence="2">
    <location>
        <begin position="129"/>
        <end position="147"/>
    </location>
</feature>
<keyword evidence="2" id="KW-0812">Transmembrane</keyword>
<feature type="domain" description="DUF4097" evidence="3">
    <location>
        <begin position="409"/>
        <end position="627"/>
    </location>
</feature>
<evidence type="ECO:0000256" key="1">
    <source>
        <dbReference type="SAM" id="MobiDB-lite"/>
    </source>
</evidence>